<dbReference type="PANTHER" id="PTHR35891:SF2">
    <property type="entry name" value="THIOL:DISULFIDE INTERCHANGE PROTEIN DSBA"/>
    <property type="match status" value="1"/>
</dbReference>
<evidence type="ECO:0000256" key="3">
    <source>
        <dbReference type="ARBA" id="ARBA00013831"/>
    </source>
</evidence>
<organism evidence="10 11">
    <name type="scientific">Pseudolysobacter antarcticus</name>
    <dbReference type="NCBI Taxonomy" id="2511995"/>
    <lineage>
        <taxon>Bacteria</taxon>
        <taxon>Pseudomonadati</taxon>
        <taxon>Pseudomonadota</taxon>
        <taxon>Gammaproteobacteria</taxon>
        <taxon>Lysobacterales</taxon>
        <taxon>Rhodanobacteraceae</taxon>
        <taxon>Pseudolysobacter</taxon>
    </lineage>
</organism>
<reference evidence="10 11" key="1">
    <citation type="submission" date="2019-01" db="EMBL/GenBank/DDBJ databases">
        <title>Pseudolysobacter antarctica gen. nov., sp. nov., isolated from Fildes Peninsula, Antarctica.</title>
        <authorList>
            <person name="Wei Z."/>
            <person name="Peng F."/>
        </authorList>
    </citation>
    <scope>NUCLEOTIDE SEQUENCE [LARGE SCALE GENOMIC DNA]</scope>
    <source>
        <strain evidence="10 11">AQ6-296</strain>
    </source>
</reference>
<evidence type="ECO:0000259" key="9">
    <source>
        <dbReference type="PROSITE" id="PS51352"/>
    </source>
</evidence>
<evidence type="ECO:0000256" key="4">
    <source>
        <dbReference type="ARBA" id="ARBA00022729"/>
    </source>
</evidence>
<feature type="signal peptide" evidence="8">
    <location>
        <begin position="1"/>
        <end position="20"/>
    </location>
</feature>
<feature type="chain" id="PRO_5019352406" description="Thiol:disulfide interchange protein DsbA" evidence="8">
    <location>
        <begin position="21"/>
        <end position="220"/>
    </location>
</feature>
<dbReference type="GO" id="GO:0042597">
    <property type="term" value="C:periplasmic space"/>
    <property type="evidence" value="ECO:0007669"/>
    <property type="project" value="UniProtKB-SubCell"/>
</dbReference>
<dbReference type="SUPFAM" id="SSF52833">
    <property type="entry name" value="Thioredoxin-like"/>
    <property type="match status" value="1"/>
</dbReference>
<proteinExistence type="inferred from homology"/>
<dbReference type="GO" id="GO:0016491">
    <property type="term" value="F:oxidoreductase activity"/>
    <property type="evidence" value="ECO:0007669"/>
    <property type="project" value="InterPro"/>
</dbReference>
<dbReference type="Gene3D" id="3.40.30.10">
    <property type="entry name" value="Glutaredoxin"/>
    <property type="match status" value="1"/>
</dbReference>
<dbReference type="Proteomes" id="UP000291562">
    <property type="component" value="Chromosome"/>
</dbReference>
<dbReference type="InterPro" id="IPR001853">
    <property type="entry name" value="DSBA-like_thioredoxin_dom"/>
</dbReference>
<dbReference type="PANTHER" id="PTHR35891">
    <property type="entry name" value="THIOL:DISULFIDE INTERCHANGE PROTEIN DSBA"/>
    <property type="match status" value="1"/>
</dbReference>
<evidence type="ECO:0000256" key="7">
    <source>
        <dbReference type="ARBA" id="ARBA00023284"/>
    </source>
</evidence>
<dbReference type="Pfam" id="PF01323">
    <property type="entry name" value="DSBA"/>
    <property type="match status" value="1"/>
</dbReference>
<evidence type="ECO:0000256" key="6">
    <source>
        <dbReference type="ARBA" id="ARBA00023157"/>
    </source>
</evidence>
<feature type="domain" description="Thioredoxin" evidence="9">
    <location>
        <begin position="19"/>
        <end position="146"/>
    </location>
</feature>
<dbReference type="InterPro" id="IPR036249">
    <property type="entry name" value="Thioredoxin-like_sf"/>
</dbReference>
<keyword evidence="6" id="KW-1015">Disulfide bond</keyword>
<keyword evidence="5" id="KW-0574">Periplasm</keyword>
<dbReference type="PROSITE" id="PS51352">
    <property type="entry name" value="THIOREDOXIN_2"/>
    <property type="match status" value="1"/>
</dbReference>
<dbReference type="RefSeq" id="WP_129835886.1">
    <property type="nucleotide sequence ID" value="NZ_CP035704.1"/>
</dbReference>
<dbReference type="InterPro" id="IPR023205">
    <property type="entry name" value="DsbA/DsbL"/>
</dbReference>
<sequence length="220" mass="24108">MLQRFAFIVAGLLLVTAGHAEEKAAPAATRTWEAGKDYVLINPPIPTSTGDKIEVLEVFSYACPHCAHFQPYVDQLKAKLPSNAQFVSLPAVFNPAWEPYARGFYTAQSFGILDKSHQALLDAIHRDHKPLRTIQDLANFYADYGVKSENFLSTAGSFVIEGKLAHGNDLVRSYGVEGTPTLIVNGKYRVSVNDHGVQFPEMIAIAEFLVAQESAGKKAK</sequence>
<gene>
    <name evidence="10" type="ORF">ELE36_18390</name>
</gene>
<protein>
    <recommendedName>
        <fullName evidence="3">Thiol:disulfide interchange protein DsbA</fullName>
    </recommendedName>
</protein>
<dbReference type="AlphaFoldDB" id="A0A411HNV7"/>
<comment type="subcellular location">
    <subcellularLocation>
        <location evidence="1">Periplasm</location>
    </subcellularLocation>
</comment>
<evidence type="ECO:0000313" key="11">
    <source>
        <dbReference type="Proteomes" id="UP000291562"/>
    </source>
</evidence>
<dbReference type="KEGG" id="xbc:ELE36_18390"/>
<keyword evidence="11" id="KW-1185">Reference proteome</keyword>
<accession>A0A411HNV7</accession>
<dbReference type="InterPro" id="IPR050824">
    <property type="entry name" value="Thiol_disulfide_DsbA"/>
</dbReference>
<keyword evidence="4 8" id="KW-0732">Signal</keyword>
<keyword evidence="7" id="KW-0676">Redox-active center</keyword>
<dbReference type="EMBL" id="CP035704">
    <property type="protein sequence ID" value="QBB72173.1"/>
    <property type="molecule type" value="Genomic_DNA"/>
</dbReference>
<dbReference type="InterPro" id="IPR013766">
    <property type="entry name" value="Thioredoxin_domain"/>
</dbReference>
<evidence type="ECO:0000313" key="10">
    <source>
        <dbReference type="EMBL" id="QBB72173.1"/>
    </source>
</evidence>
<comment type="similarity">
    <text evidence="2">Belongs to the thioredoxin family. DsbA subfamily.</text>
</comment>
<evidence type="ECO:0000256" key="2">
    <source>
        <dbReference type="ARBA" id="ARBA00005791"/>
    </source>
</evidence>
<evidence type="ECO:0000256" key="5">
    <source>
        <dbReference type="ARBA" id="ARBA00022764"/>
    </source>
</evidence>
<evidence type="ECO:0000256" key="8">
    <source>
        <dbReference type="SAM" id="SignalP"/>
    </source>
</evidence>
<dbReference type="OrthoDB" id="9784896at2"/>
<evidence type="ECO:0000256" key="1">
    <source>
        <dbReference type="ARBA" id="ARBA00004418"/>
    </source>
</evidence>
<name>A0A411HNV7_9GAMM</name>
<dbReference type="CDD" id="cd03019">
    <property type="entry name" value="DsbA_DsbA"/>
    <property type="match status" value="1"/>
</dbReference>